<feature type="chain" id="PRO_5041947230" evidence="1">
    <location>
        <begin position="23"/>
        <end position="171"/>
    </location>
</feature>
<dbReference type="Proteomes" id="UP001224775">
    <property type="component" value="Unassembled WGS sequence"/>
</dbReference>
<evidence type="ECO:0000313" key="2">
    <source>
        <dbReference type="EMBL" id="KAK1737746.1"/>
    </source>
</evidence>
<dbReference type="EMBL" id="JATAAI010000023">
    <property type="protein sequence ID" value="KAK1737746.1"/>
    <property type="molecule type" value="Genomic_DNA"/>
</dbReference>
<keyword evidence="1" id="KW-0732">Signal</keyword>
<name>A0AAD8Y2Q6_9STRA</name>
<proteinExistence type="predicted"/>
<evidence type="ECO:0000313" key="3">
    <source>
        <dbReference type="Proteomes" id="UP001224775"/>
    </source>
</evidence>
<evidence type="ECO:0000256" key="1">
    <source>
        <dbReference type="SAM" id="SignalP"/>
    </source>
</evidence>
<sequence>MTSVSFILACLVCTAMTAPSASIQHPNLRGPNILDLIDLDLDDLPCSMRDDPILNSQCVQQGENCETQGKHCYVINVSSGPHYICSSNEPCSDTNRSAANTATTTTTSTTTTTLACIDEGDHGCHPSPHVQPNCCPGSYCAADPSSVVDGYATSFKCFLGWSELGDGELDG</sequence>
<gene>
    <name evidence="2" type="ORF">QTG54_011518</name>
</gene>
<accession>A0AAD8Y2Q6</accession>
<feature type="signal peptide" evidence="1">
    <location>
        <begin position="1"/>
        <end position="22"/>
    </location>
</feature>
<dbReference type="AlphaFoldDB" id="A0AAD8Y2Q6"/>
<comment type="caution">
    <text evidence="2">The sequence shown here is derived from an EMBL/GenBank/DDBJ whole genome shotgun (WGS) entry which is preliminary data.</text>
</comment>
<reference evidence="2" key="1">
    <citation type="submission" date="2023-06" db="EMBL/GenBank/DDBJ databases">
        <title>Survivors Of The Sea: Transcriptome response of Skeletonema marinoi to long-term dormancy.</title>
        <authorList>
            <person name="Pinder M.I.M."/>
            <person name="Kourtchenko O."/>
            <person name="Robertson E.K."/>
            <person name="Larsson T."/>
            <person name="Maumus F."/>
            <person name="Osuna-Cruz C.M."/>
            <person name="Vancaester E."/>
            <person name="Stenow R."/>
            <person name="Vandepoele K."/>
            <person name="Ploug H."/>
            <person name="Bruchert V."/>
            <person name="Godhe A."/>
            <person name="Topel M."/>
        </authorList>
    </citation>
    <scope>NUCLEOTIDE SEQUENCE</scope>
    <source>
        <strain evidence="2">R05AC</strain>
    </source>
</reference>
<protein>
    <submittedName>
        <fullName evidence="2">Uncharacterized protein</fullName>
    </submittedName>
</protein>
<organism evidence="2 3">
    <name type="scientific">Skeletonema marinoi</name>
    <dbReference type="NCBI Taxonomy" id="267567"/>
    <lineage>
        <taxon>Eukaryota</taxon>
        <taxon>Sar</taxon>
        <taxon>Stramenopiles</taxon>
        <taxon>Ochrophyta</taxon>
        <taxon>Bacillariophyta</taxon>
        <taxon>Coscinodiscophyceae</taxon>
        <taxon>Thalassiosirophycidae</taxon>
        <taxon>Thalassiosirales</taxon>
        <taxon>Skeletonemataceae</taxon>
        <taxon>Skeletonema</taxon>
        <taxon>Skeletonema marinoi-dohrnii complex</taxon>
    </lineage>
</organism>
<keyword evidence="3" id="KW-1185">Reference proteome</keyword>